<dbReference type="InterPro" id="IPR033738">
    <property type="entry name" value="AsnB_N"/>
</dbReference>
<sequence>MTDVLAHRGPDGSGIHTLGQATFGHRRLAIRDLSDAGHQPMLDPTDSVMVTFNGEIYNDASLRAEIEAQSDYRFRTRCDTEVLPIGWKLWGPDLFDRLEGMFAIAIWDRANDQLVLARDPVGIKPLYYALAGDTVLFSSELKGILASERISSAIDPSSFHTYLAAGYCDVGKSLVANVNQVTPGSYSIFTPTTVTSSVYWQPRRTGTITDQTEARNELHERLGAACTNLLISDVPVGLMLSSGIDSGILSTLLAGQKVPAFTARFASSSFDEGTGAQDLARLGGHDWHAIFVDEQTDIIEDFKAVALAVDGELADSSALAHFMICRALRKQVTVALAGDGADEFFGGYDTYLATTLAERLDGPLTRLPASIIGTLASRAGAGHEGRTGPLQFLSRFAAGLSAPEAGYHAEWRRLTPRQMLSDLYGPALAPMLAYDPLAEYRNAYKTASGGPLDKALLADQTYYLPADMLTKVDRVSMAHGLEIRVPFLERPVMELAGHIAPKLLVAKEKKAVLRNLARALNIPSELVTQKKLGFNVPVAQLLRTRLRSLATGYFETNADIFYPLLKPDSVRAAWRSHDARKFDHGYLLWALLVHGVWREATS</sequence>
<dbReference type="GO" id="GO:0004066">
    <property type="term" value="F:asparagine synthase (glutamine-hydrolyzing) activity"/>
    <property type="evidence" value="ECO:0007669"/>
    <property type="project" value="UniProtKB-EC"/>
</dbReference>
<evidence type="ECO:0000256" key="4">
    <source>
        <dbReference type="ARBA" id="ARBA00022741"/>
    </source>
</evidence>
<comment type="catalytic activity">
    <reaction evidence="7">
        <text>L-aspartate + L-glutamine + ATP + H2O = L-asparagine + L-glutamate + AMP + diphosphate + H(+)</text>
        <dbReference type="Rhea" id="RHEA:12228"/>
        <dbReference type="ChEBI" id="CHEBI:15377"/>
        <dbReference type="ChEBI" id="CHEBI:15378"/>
        <dbReference type="ChEBI" id="CHEBI:29985"/>
        <dbReference type="ChEBI" id="CHEBI:29991"/>
        <dbReference type="ChEBI" id="CHEBI:30616"/>
        <dbReference type="ChEBI" id="CHEBI:33019"/>
        <dbReference type="ChEBI" id="CHEBI:58048"/>
        <dbReference type="ChEBI" id="CHEBI:58359"/>
        <dbReference type="ChEBI" id="CHEBI:456215"/>
        <dbReference type="EC" id="6.3.5.4"/>
    </reaction>
</comment>
<dbReference type="InterPro" id="IPR014729">
    <property type="entry name" value="Rossmann-like_a/b/a_fold"/>
</dbReference>
<evidence type="ECO:0000256" key="9">
    <source>
        <dbReference type="PIRSR" id="PIRSR001589-3"/>
    </source>
</evidence>
<dbReference type="Proteomes" id="UP001156140">
    <property type="component" value="Unassembled WGS sequence"/>
</dbReference>
<proteinExistence type="inferred from homology"/>
<evidence type="ECO:0000313" key="12">
    <source>
        <dbReference type="Proteomes" id="UP001156140"/>
    </source>
</evidence>
<dbReference type="PANTHER" id="PTHR43284">
    <property type="entry name" value="ASPARAGINE SYNTHETASE (GLUTAMINE-HYDROLYZING)"/>
    <property type="match status" value="1"/>
</dbReference>
<dbReference type="CDD" id="cd00712">
    <property type="entry name" value="AsnB"/>
    <property type="match status" value="1"/>
</dbReference>
<feature type="site" description="Important for beta-aspartyl-AMP intermediate formation" evidence="9">
    <location>
        <position position="339"/>
    </location>
</feature>
<dbReference type="CDD" id="cd01991">
    <property type="entry name" value="Asn_synthase_B_C"/>
    <property type="match status" value="1"/>
</dbReference>
<keyword evidence="6" id="KW-0315">Glutamine amidotransferase</keyword>
<gene>
    <name evidence="11" type="primary">asnB</name>
    <name evidence="11" type="ORF">ML536_17050</name>
</gene>
<evidence type="ECO:0000256" key="1">
    <source>
        <dbReference type="ARBA" id="ARBA00005187"/>
    </source>
</evidence>
<evidence type="ECO:0000256" key="8">
    <source>
        <dbReference type="PIRSR" id="PIRSR001589-2"/>
    </source>
</evidence>
<dbReference type="SUPFAM" id="SSF52402">
    <property type="entry name" value="Adenine nucleotide alpha hydrolases-like"/>
    <property type="match status" value="1"/>
</dbReference>
<dbReference type="PIRSF" id="PIRSF001589">
    <property type="entry name" value="Asn_synthetase_glu-h"/>
    <property type="match status" value="1"/>
</dbReference>
<feature type="domain" description="Glutamine amidotransferase type-2" evidence="10">
    <location>
        <begin position="1"/>
        <end position="192"/>
    </location>
</feature>
<evidence type="ECO:0000256" key="2">
    <source>
        <dbReference type="ARBA" id="ARBA00005752"/>
    </source>
</evidence>
<dbReference type="InterPro" id="IPR001962">
    <property type="entry name" value="Asn_synthase"/>
</dbReference>
<dbReference type="Gene3D" id="3.40.50.620">
    <property type="entry name" value="HUPs"/>
    <property type="match status" value="2"/>
</dbReference>
<keyword evidence="4 8" id="KW-0547">Nucleotide-binding</keyword>
<comment type="similarity">
    <text evidence="2">Belongs to the asparagine synthetase family.</text>
</comment>
<dbReference type="GO" id="GO:0006529">
    <property type="term" value="P:asparagine biosynthetic process"/>
    <property type="evidence" value="ECO:0007669"/>
    <property type="project" value="InterPro"/>
</dbReference>
<comment type="caution">
    <text evidence="11">The sequence shown here is derived from an EMBL/GenBank/DDBJ whole genome shotgun (WGS) entry which is preliminary data.</text>
</comment>
<evidence type="ECO:0000256" key="6">
    <source>
        <dbReference type="ARBA" id="ARBA00022962"/>
    </source>
</evidence>
<dbReference type="PROSITE" id="PS51278">
    <property type="entry name" value="GATASE_TYPE_2"/>
    <property type="match status" value="1"/>
</dbReference>
<dbReference type="InterPro" id="IPR029055">
    <property type="entry name" value="Ntn_hydrolases_N"/>
</dbReference>
<name>A0AA41QQ43_9HYPH</name>
<dbReference type="PANTHER" id="PTHR43284:SF1">
    <property type="entry name" value="ASPARAGINE SYNTHETASE"/>
    <property type="match status" value="1"/>
</dbReference>
<dbReference type="EMBL" id="JALAZD010000002">
    <property type="protein sequence ID" value="MCI0128543.1"/>
    <property type="molecule type" value="Genomic_DNA"/>
</dbReference>
<dbReference type="EC" id="6.3.5.4" evidence="3"/>
<evidence type="ECO:0000256" key="7">
    <source>
        <dbReference type="ARBA" id="ARBA00048741"/>
    </source>
</evidence>
<protein>
    <recommendedName>
        <fullName evidence="3">asparagine synthase (glutamine-hydrolyzing)</fullName>
        <ecNumber evidence="3">6.3.5.4</ecNumber>
    </recommendedName>
</protein>
<organism evidence="11 12">
    <name type="scientific">Paradevosia shaoguanensis</name>
    <dbReference type="NCBI Taxonomy" id="1335043"/>
    <lineage>
        <taxon>Bacteria</taxon>
        <taxon>Pseudomonadati</taxon>
        <taxon>Pseudomonadota</taxon>
        <taxon>Alphaproteobacteria</taxon>
        <taxon>Hyphomicrobiales</taxon>
        <taxon>Devosiaceae</taxon>
        <taxon>Paradevosia</taxon>
    </lineage>
</organism>
<accession>A0AA41QQ43</accession>
<dbReference type="InterPro" id="IPR006426">
    <property type="entry name" value="Asn_synth_AEB"/>
</dbReference>
<evidence type="ECO:0000259" key="10">
    <source>
        <dbReference type="PROSITE" id="PS51278"/>
    </source>
</evidence>
<evidence type="ECO:0000256" key="5">
    <source>
        <dbReference type="ARBA" id="ARBA00022840"/>
    </source>
</evidence>
<keyword evidence="5 8" id="KW-0067">ATP-binding</keyword>
<evidence type="ECO:0000256" key="3">
    <source>
        <dbReference type="ARBA" id="ARBA00012737"/>
    </source>
</evidence>
<reference evidence="11" key="1">
    <citation type="submission" date="2022-03" db="EMBL/GenBank/DDBJ databases">
        <title>The complete genome sequence of a Methyloterrigena soli.</title>
        <authorList>
            <person name="Zi Z."/>
        </authorList>
    </citation>
    <scope>NUCLEOTIDE SEQUENCE</scope>
    <source>
        <strain evidence="11">M48</strain>
    </source>
</reference>
<dbReference type="GO" id="GO:0005524">
    <property type="term" value="F:ATP binding"/>
    <property type="evidence" value="ECO:0007669"/>
    <property type="project" value="UniProtKB-KW"/>
</dbReference>
<dbReference type="Pfam" id="PF13537">
    <property type="entry name" value="GATase_7"/>
    <property type="match status" value="1"/>
</dbReference>
<evidence type="ECO:0000313" key="11">
    <source>
        <dbReference type="EMBL" id="MCI0128543.1"/>
    </source>
</evidence>
<dbReference type="Pfam" id="PF00733">
    <property type="entry name" value="Asn_synthase"/>
    <property type="match status" value="1"/>
</dbReference>
<comment type="pathway">
    <text evidence="1">Amino-acid biosynthesis; L-asparagine biosynthesis; L-asparagine from L-aspartate (L-Gln route): step 1/1.</text>
</comment>
<dbReference type="GO" id="GO:0005829">
    <property type="term" value="C:cytosol"/>
    <property type="evidence" value="ECO:0007669"/>
    <property type="project" value="TreeGrafter"/>
</dbReference>
<feature type="binding site" evidence="8">
    <location>
        <position position="79"/>
    </location>
    <ligand>
        <name>L-glutamine</name>
        <dbReference type="ChEBI" id="CHEBI:58359"/>
    </ligand>
</feature>
<dbReference type="SUPFAM" id="SSF56235">
    <property type="entry name" value="N-terminal nucleophile aminohydrolases (Ntn hydrolases)"/>
    <property type="match status" value="1"/>
</dbReference>
<keyword evidence="12" id="KW-1185">Reference proteome</keyword>
<keyword evidence="11" id="KW-0436">Ligase</keyword>
<dbReference type="Gene3D" id="3.60.20.10">
    <property type="entry name" value="Glutamine Phosphoribosylpyrophosphate, subunit 1, domain 1"/>
    <property type="match status" value="1"/>
</dbReference>
<dbReference type="InterPro" id="IPR051786">
    <property type="entry name" value="ASN_synthetase/amidase"/>
</dbReference>
<dbReference type="AlphaFoldDB" id="A0AA41QQ43"/>
<dbReference type="NCBIfam" id="TIGR01536">
    <property type="entry name" value="asn_synth_AEB"/>
    <property type="match status" value="1"/>
</dbReference>
<dbReference type="InterPro" id="IPR017932">
    <property type="entry name" value="GATase_2_dom"/>
</dbReference>